<keyword evidence="1" id="KW-1133">Transmembrane helix</keyword>
<proteinExistence type="predicted"/>
<keyword evidence="1" id="KW-0812">Transmembrane</keyword>
<dbReference type="GeneID" id="29058966"/>
<sequence>MAVNDTLGMIMGVLFIFIFTYGLVTVKTKLEKAIFSIFALLFIGFFIFNITMLVLETTR</sequence>
<dbReference type="EMBL" id="KU878088">
    <property type="protein sequence ID" value="AMS01332.1"/>
    <property type="molecule type" value="Genomic_DNA"/>
</dbReference>
<feature type="transmembrane region" description="Helical" evidence="1">
    <location>
        <begin position="33"/>
        <end position="55"/>
    </location>
</feature>
<evidence type="ECO:0000313" key="3">
    <source>
        <dbReference type="Proteomes" id="UP000202618"/>
    </source>
</evidence>
<dbReference type="RefSeq" id="YP_009283152.1">
    <property type="nucleotide sequence ID" value="NC_031039.1"/>
</dbReference>
<protein>
    <submittedName>
        <fullName evidence="2">Putative secreted/membrane protein</fullName>
    </submittedName>
</protein>
<keyword evidence="1" id="KW-0472">Membrane</keyword>
<accession>A0A172JIF9</accession>
<reference evidence="2 3" key="1">
    <citation type="journal article" date="2016" name="Virology">
        <title>The genome of AR9, a giant transducing Bacillus phage encoding two multisubunit RNA polymerases.</title>
        <authorList>
            <person name="Lavysh D."/>
            <person name="Sokolova M."/>
            <person name="Minakhin L."/>
            <person name="Yakunina M."/>
            <person name="Artamonova T."/>
            <person name="Kozyavkin S."/>
            <person name="Makarova K.S."/>
            <person name="Koonin E.V."/>
            <person name="Severinov K."/>
        </authorList>
    </citation>
    <scope>NUCLEOTIDE SEQUENCE [LARGE SCALE GENOMIC DNA]</scope>
</reference>
<dbReference type="Proteomes" id="UP000202618">
    <property type="component" value="Segment"/>
</dbReference>
<dbReference type="KEGG" id="vg:29058966"/>
<evidence type="ECO:0000256" key="1">
    <source>
        <dbReference type="SAM" id="Phobius"/>
    </source>
</evidence>
<name>A0A172JIF9_BPPB1</name>
<gene>
    <name evidence="2" type="ORF">AR9_g248</name>
</gene>
<feature type="transmembrane region" description="Helical" evidence="1">
    <location>
        <begin position="6"/>
        <end position="26"/>
    </location>
</feature>
<evidence type="ECO:0000313" key="2">
    <source>
        <dbReference type="EMBL" id="AMS01332.1"/>
    </source>
</evidence>
<organism evidence="2 3">
    <name type="scientific">Bacillus phage AR9</name>
    <dbReference type="NCBI Taxonomy" id="1815509"/>
    <lineage>
        <taxon>Viruses</taxon>
        <taxon>Duplodnaviria</taxon>
        <taxon>Heunggongvirae</taxon>
        <taxon>Uroviricota</taxon>
        <taxon>Caudoviricetes</taxon>
        <taxon>Takahashivirus</taxon>
        <taxon>Bacillus phage PBS1</taxon>
    </lineage>
</organism>